<evidence type="ECO:0000259" key="6">
    <source>
        <dbReference type="Pfam" id="PF01284"/>
    </source>
</evidence>
<evidence type="ECO:0000256" key="4">
    <source>
        <dbReference type="ARBA" id="ARBA00023136"/>
    </source>
</evidence>
<accession>A0AAV9X9N8</accession>
<feature type="transmembrane region" description="Helical" evidence="5">
    <location>
        <begin position="138"/>
        <end position="163"/>
    </location>
</feature>
<comment type="caution">
    <text evidence="7">The sequence shown here is derived from an EMBL/GenBank/DDBJ whole genome shotgun (WGS) entry which is preliminary data.</text>
</comment>
<organism evidence="7 8">
    <name type="scientific">Orbilia ellipsospora</name>
    <dbReference type="NCBI Taxonomy" id="2528407"/>
    <lineage>
        <taxon>Eukaryota</taxon>
        <taxon>Fungi</taxon>
        <taxon>Dikarya</taxon>
        <taxon>Ascomycota</taxon>
        <taxon>Pezizomycotina</taxon>
        <taxon>Orbiliomycetes</taxon>
        <taxon>Orbiliales</taxon>
        <taxon>Orbiliaceae</taxon>
        <taxon>Orbilia</taxon>
    </lineage>
</organism>
<feature type="domain" description="MARVEL" evidence="6">
    <location>
        <begin position="6"/>
        <end position="156"/>
    </location>
</feature>
<sequence length="175" mass="18753">MNPCITILLRLAQLVFSAIVLAVSVLLFVGQRAGNAPDITKFSIFVGAFGIFMAIFGVVSQIFSALRESKVVGSLDFITALVGFAGGVAMAANLGPGVNSCNNKLWREKNAVINGGYVNVGGLNYVYRDTPFHSRCQMAFAITAFEFLIGMVFVLSGIGLILASQRRKNPTPAKW</sequence>
<dbReference type="InterPro" id="IPR052649">
    <property type="entry name" value="NCE102-like"/>
</dbReference>
<evidence type="ECO:0000313" key="7">
    <source>
        <dbReference type="EMBL" id="KAK6538377.1"/>
    </source>
</evidence>
<dbReference type="EMBL" id="JAVHJO010000008">
    <property type="protein sequence ID" value="KAK6538377.1"/>
    <property type="molecule type" value="Genomic_DNA"/>
</dbReference>
<dbReference type="PANTHER" id="PTHR28165">
    <property type="entry name" value="NON-CLASSICAL EXPORT PROTEIN 2-RELATED"/>
    <property type="match status" value="1"/>
</dbReference>
<keyword evidence="3 5" id="KW-1133">Transmembrane helix</keyword>
<dbReference type="GO" id="GO:0072659">
    <property type="term" value="P:protein localization to plasma membrane"/>
    <property type="evidence" value="ECO:0007669"/>
    <property type="project" value="TreeGrafter"/>
</dbReference>
<dbReference type="Pfam" id="PF01284">
    <property type="entry name" value="MARVEL"/>
    <property type="match status" value="1"/>
</dbReference>
<evidence type="ECO:0000256" key="2">
    <source>
        <dbReference type="ARBA" id="ARBA00022692"/>
    </source>
</evidence>
<keyword evidence="2 5" id="KW-0812">Transmembrane</keyword>
<evidence type="ECO:0000256" key="3">
    <source>
        <dbReference type="ARBA" id="ARBA00022989"/>
    </source>
</evidence>
<dbReference type="GO" id="GO:0070941">
    <property type="term" value="P:eisosome assembly"/>
    <property type="evidence" value="ECO:0007669"/>
    <property type="project" value="TreeGrafter"/>
</dbReference>
<keyword evidence="4 5" id="KW-0472">Membrane</keyword>
<dbReference type="PANTHER" id="PTHR28165:SF1">
    <property type="entry name" value="NON-CLASSICAL EXPORT PROTEIN 2-RELATED"/>
    <property type="match status" value="1"/>
</dbReference>
<dbReference type="GO" id="GO:0005886">
    <property type="term" value="C:plasma membrane"/>
    <property type="evidence" value="ECO:0007669"/>
    <property type="project" value="TreeGrafter"/>
</dbReference>
<evidence type="ECO:0000256" key="1">
    <source>
        <dbReference type="ARBA" id="ARBA00004141"/>
    </source>
</evidence>
<feature type="transmembrane region" description="Helical" evidence="5">
    <location>
        <begin position="75"/>
        <end position="95"/>
    </location>
</feature>
<feature type="transmembrane region" description="Helical" evidence="5">
    <location>
        <begin position="7"/>
        <end position="30"/>
    </location>
</feature>
<keyword evidence="8" id="KW-1185">Reference proteome</keyword>
<comment type="subcellular location">
    <subcellularLocation>
        <location evidence="1">Membrane</location>
        <topology evidence="1">Multi-pass membrane protein</topology>
    </subcellularLocation>
</comment>
<gene>
    <name evidence="7" type="ORF">TWF694_011257</name>
</gene>
<feature type="transmembrane region" description="Helical" evidence="5">
    <location>
        <begin position="42"/>
        <end position="63"/>
    </location>
</feature>
<dbReference type="InterPro" id="IPR008253">
    <property type="entry name" value="Marvel"/>
</dbReference>
<reference evidence="7 8" key="1">
    <citation type="submission" date="2019-10" db="EMBL/GenBank/DDBJ databases">
        <authorList>
            <person name="Palmer J.M."/>
        </authorList>
    </citation>
    <scope>NUCLEOTIDE SEQUENCE [LARGE SCALE GENOMIC DNA]</scope>
    <source>
        <strain evidence="7 8">TWF694</strain>
    </source>
</reference>
<dbReference type="AlphaFoldDB" id="A0AAV9X9N8"/>
<dbReference type="GO" id="GO:0032126">
    <property type="term" value="C:eisosome"/>
    <property type="evidence" value="ECO:0007669"/>
    <property type="project" value="TreeGrafter"/>
</dbReference>
<evidence type="ECO:0000313" key="8">
    <source>
        <dbReference type="Proteomes" id="UP001365542"/>
    </source>
</evidence>
<dbReference type="Proteomes" id="UP001365542">
    <property type="component" value="Unassembled WGS sequence"/>
</dbReference>
<name>A0AAV9X9N8_9PEZI</name>
<proteinExistence type="predicted"/>
<protein>
    <recommendedName>
        <fullName evidence="6">MARVEL domain-containing protein</fullName>
    </recommendedName>
</protein>
<evidence type="ECO:0000256" key="5">
    <source>
        <dbReference type="SAM" id="Phobius"/>
    </source>
</evidence>